<organism evidence="3 4">
    <name type="scientific">Brockia lithotrophica</name>
    <dbReference type="NCBI Taxonomy" id="933949"/>
    <lineage>
        <taxon>Bacteria</taxon>
        <taxon>Bacillati</taxon>
        <taxon>Bacillota</taxon>
        <taxon>Bacilli</taxon>
        <taxon>Bacillales</taxon>
        <taxon>Bacillales Family X. Incertae Sedis</taxon>
        <taxon>Brockia</taxon>
    </lineage>
</organism>
<dbReference type="Pfam" id="PF11167">
    <property type="entry name" value="DUF2953"/>
    <property type="match status" value="1"/>
</dbReference>
<dbReference type="InterPro" id="IPR021338">
    <property type="entry name" value="DUF2953"/>
</dbReference>
<accession>A0A2T5G7N8</accession>
<dbReference type="EMBL" id="PEBW01000003">
    <property type="protein sequence ID" value="PTQ52179.1"/>
    <property type="molecule type" value="Genomic_DNA"/>
</dbReference>
<dbReference type="AlphaFoldDB" id="A0A2T5G7N8"/>
<keyword evidence="2" id="KW-0812">Transmembrane</keyword>
<proteinExistence type="predicted"/>
<sequence length="255" mass="27244">MEMLGVRLGLVLGVVGSAAILLGLLLFLAPMRLRFALTWKGQGDHLLGEADVVLALGIARRTFRFHLAPPEPLLALLSSGLESSVSSSPGRTSDPDFPLEQRAPQAPGGGENRPKAEGNSAEGAVRTGKGRSGAAERVRAVLRGRRECPAAYARFRRALRHGRIEDLSVWLAIGTGDAATTAYLAGLLWGVLGVLLGWASSFVPFLRRPTLSVHPAFSQAGFSGRAEGIVRIPPVHAIRAALYFYQMYRKGRDGG</sequence>
<dbReference type="Proteomes" id="UP000244016">
    <property type="component" value="Unassembled WGS sequence"/>
</dbReference>
<keyword evidence="2" id="KW-1133">Transmembrane helix</keyword>
<evidence type="ECO:0008006" key="5">
    <source>
        <dbReference type="Google" id="ProtNLM"/>
    </source>
</evidence>
<reference evidence="3 4" key="1">
    <citation type="submission" date="2017-08" db="EMBL/GenBank/DDBJ databases">
        <title>Burning lignite coal seam in the remote Altai Mountains harbors a hydrogen-driven thermophilic microbial community.</title>
        <authorList>
            <person name="Kadnikov V.V."/>
            <person name="Mardanov A.V."/>
            <person name="Ivasenko D."/>
            <person name="Beletsky A.V."/>
            <person name="Karnachuk O.V."/>
            <person name="Ravin N.V."/>
        </authorList>
    </citation>
    <scope>NUCLEOTIDE SEQUENCE [LARGE SCALE GENOMIC DNA]</scope>
    <source>
        <strain evidence="3">AL31</strain>
    </source>
</reference>
<evidence type="ECO:0000256" key="1">
    <source>
        <dbReference type="SAM" id="MobiDB-lite"/>
    </source>
</evidence>
<evidence type="ECO:0000256" key="2">
    <source>
        <dbReference type="SAM" id="Phobius"/>
    </source>
</evidence>
<protein>
    <recommendedName>
        <fullName evidence="5">DUF2953 family protein</fullName>
    </recommendedName>
</protein>
<name>A0A2T5G7N8_9BACL</name>
<evidence type="ECO:0000313" key="4">
    <source>
        <dbReference type="Proteomes" id="UP000244016"/>
    </source>
</evidence>
<evidence type="ECO:0000313" key="3">
    <source>
        <dbReference type="EMBL" id="PTQ52179.1"/>
    </source>
</evidence>
<feature type="region of interest" description="Disordered" evidence="1">
    <location>
        <begin position="85"/>
        <end position="132"/>
    </location>
</feature>
<comment type="caution">
    <text evidence="3">The sequence shown here is derived from an EMBL/GenBank/DDBJ whole genome shotgun (WGS) entry which is preliminary data.</text>
</comment>
<feature type="transmembrane region" description="Helical" evidence="2">
    <location>
        <begin position="167"/>
        <end position="199"/>
    </location>
</feature>
<keyword evidence="2" id="KW-0472">Membrane</keyword>
<gene>
    <name evidence="3" type="ORF">BLITH_1146</name>
</gene>
<feature type="transmembrane region" description="Helical" evidence="2">
    <location>
        <begin position="6"/>
        <end position="29"/>
    </location>
</feature>